<dbReference type="InterPro" id="IPR008687">
    <property type="entry name" value="MobC"/>
</dbReference>
<proteinExistence type="predicted"/>
<feature type="domain" description="Bacterial mobilisation" evidence="1">
    <location>
        <begin position="25"/>
        <end position="45"/>
    </location>
</feature>
<evidence type="ECO:0000313" key="3">
    <source>
        <dbReference type="Proteomes" id="UP001151478"/>
    </source>
</evidence>
<gene>
    <name evidence="2" type="primary">mobC</name>
    <name evidence="2" type="ORF">N5A56_014080</name>
</gene>
<sequence length="72" mass="8244">MLEKLGKPTLQVKVRNLETEQYKSQLIKIGVNLNQIAKKLNSGAKFMIADQKKVLDDIDILKRHIIDINSKI</sequence>
<name>A0ABT5SBH4_9FLAO</name>
<evidence type="ECO:0000259" key="1">
    <source>
        <dbReference type="Pfam" id="PF05713"/>
    </source>
</evidence>
<evidence type="ECO:0000313" key="2">
    <source>
        <dbReference type="EMBL" id="MDD7915475.1"/>
    </source>
</evidence>
<dbReference type="RefSeq" id="WP_274270495.1">
    <property type="nucleotide sequence ID" value="NZ_JAOSLC020000003.1"/>
</dbReference>
<reference evidence="2" key="1">
    <citation type="submission" date="2023-02" db="EMBL/GenBank/DDBJ databases">
        <title>Polaribacter ponticola sp. nov., isolated from seawater.</title>
        <authorList>
            <person name="Baek J.H."/>
            <person name="Kim J.M."/>
            <person name="Choi D.G."/>
            <person name="Jeon C.O."/>
        </authorList>
    </citation>
    <scope>NUCLEOTIDE SEQUENCE</scope>
    <source>
        <strain evidence="2">MSW5</strain>
    </source>
</reference>
<dbReference type="Proteomes" id="UP001151478">
    <property type="component" value="Unassembled WGS sequence"/>
</dbReference>
<accession>A0ABT5SBH4</accession>
<organism evidence="2 3">
    <name type="scientific">Polaribacter ponticola</name>
    <dbReference type="NCBI Taxonomy" id="2978475"/>
    <lineage>
        <taxon>Bacteria</taxon>
        <taxon>Pseudomonadati</taxon>
        <taxon>Bacteroidota</taxon>
        <taxon>Flavobacteriia</taxon>
        <taxon>Flavobacteriales</taxon>
        <taxon>Flavobacteriaceae</taxon>
    </lineage>
</organism>
<dbReference type="EMBL" id="JAOSLC020000003">
    <property type="protein sequence ID" value="MDD7915475.1"/>
    <property type="molecule type" value="Genomic_DNA"/>
</dbReference>
<dbReference type="Pfam" id="PF05713">
    <property type="entry name" value="MobC"/>
    <property type="match status" value="1"/>
</dbReference>
<comment type="caution">
    <text evidence="2">The sequence shown here is derived from an EMBL/GenBank/DDBJ whole genome shotgun (WGS) entry which is preliminary data.</text>
</comment>
<keyword evidence="3" id="KW-1185">Reference proteome</keyword>
<protein>
    <submittedName>
        <fullName evidence="2">Plasmid mobilization relaxosome protein MobC</fullName>
    </submittedName>
</protein>